<comment type="similarity">
    <text evidence="1">Belongs to the short-chain dehydrogenases/reductases (SDR) family.</text>
</comment>
<evidence type="ECO:0000256" key="2">
    <source>
        <dbReference type="ARBA" id="ARBA00023002"/>
    </source>
</evidence>
<dbReference type="InterPro" id="IPR002347">
    <property type="entry name" value="SDR_fam"/>
</dbReference>
<dbReference type="PRINTS" id="PR00080">
    <property type="entry name" value="SDRFAMILY"/>
</dbReference>
<dbReference type="SUPFAM" id="SSF51735">
    <property type="entry name" value="NAD(P)-binding Rossmann-fold domains"/>
    <property type="match status" value="1"/>
</dbReference>
<comment type="caution">
    <text evidence="3">The sequence shown here is derived from an EMBL/GenBank/DDBJ whole genome shotgun (WGS) entry which is preliminary data.</text>
</comment>
<dbReference type="CDD" id="cd05233">
    <property type="entry name" value="SDR_c"/>
    <property type="match status" value="1"/>
</dbReference>
<dbReference type="Pfam" id="PF13561">
    <property type="entry name" value="adh_short_C2"/>
    <property type="match status" value="1"/>
</dbReference>
<sequence length="274" mass="28394">MTERMTERMTEGVAEGVSERMTGRTTGTAARRGTALITGGSRGIGAAAAVALAEDGWDVGVNYRTRSDEADQVVAACEKLGRRAVAVQADVAEADDIERLFDAVTAELGQIGAVINNAGVVSPSGRVADYDVARLEQVFRINTIGAFLVAGAAVRRMSTERGGQGGVIVNVSSRGAVLGSAGEYVDYASSKAAVDTLTVGLANEVAKEGIRVLGIRPGLIETDIHEEGRLERIGTTPPLGRPGKVEEVAALIAFLASDRASYMTGSMVDVAGGR</sequence>
<evidence type="ECO:0000313" key="4">
    <source>
        <dbReference type="Proteomes" id="UP000295818"/>
    </source>
</evidence>
<dbReference type="PANTHER" id="PTHR48107">
    <property type="entry name" value="NADPH-DEPENDENT ALDEHYDE REDUCTASE-LIKE PROTEIN, CHLOROPLASTIC-RELATED"/>
    <property type="match status" value="1"/>
</dbReference>
<name>A0ABY2BE20_9ACTN</name>
<evidence type="ECO:0000313" key="3">
    <source>
        <dbReference type="EMBL" id="TCO17444.1"/>
    </source>
</evidence>
<dbReference type="PANTHER" id="PTHR48107:SF7">
    <property type="entry name" value="RE15974P"/>
    <property type="match status" value="1"/>
</dbReference>
<reference evidence="3 4" key="1">
    <citation type="journal article" date="2015" name="Stand. Genomic Sci.">
        <title>Genomic Encyclopedia of Bacterial and Archaeal Type Strains, Phase III: the genomes of soil and plant-associated and newly described type strains.</title>
        <authorList>
            <person name="Whitman W.B."/>
            <person name="Woyke T."/>
            <person name="Klenk H.P."/>
            <person name="Zhou Y."/>
            <person name="Lilburn T.G."/>
            <person name="Beck B.J."/>
            <person name="De Vos P."/>
            <person name="Vandamme P."/>
            <person name="Eisen J.A."/>
            <person name="Garrity G."/>
            <person name="Hugenholtz P."/>
            <person name="Kyrpides N.C."/>
        </authorList>
    </citation>
    <scope>NUCLEOTIDE SEQUENCE [LARGE SCALE GENOMIC DNA]</scope>
    <source>
        <strain evidence="3 4">VKM Ac-2538</strain>
    </source>
</reference>
<dbReference type="InterPro" id="IPR036291">
    <property type="entry name" value="NAD(P)-bd_dom_sf"/>
</dbReference>
<proteinExistence type="inferred from homology"/>
<dbReference type="EMBL" id="SLWM01000014">
    <property type="protein sequence ID" value="TCO17444.1"/>
    <property type="molecule type" value="Genomic_DNA"/>
</dbReference>
<dbReference type="Proteomes" id="UP000295818">
    <property type="component" value="Unassembled WGS sequence"/>
</dbReference>
<dbReference type="RefSeq" id="WP_241998979.1">
    <property type="nucleotide sequence ID" value="NZ_SLWM01000014.1"/>
</dbReference>
<evidence type="ECO:0000256" key="1">
    <source>
        <dbReference type="ARBA" id="ARBA00006484"/>
    </source>
</evidence>
<gene>
    <name evidence="3" type="ORF">EV644_11492</name>
</gene>
<dbReference type="Gene3D" id="3.40.50.720">
    <property type="entry name" value="NAD(P)-binding Rossmann-like Domain"/>
    <property type="match status" value="1"/>
</dbReference>
<keyword evidence="2" id="KW-0560">Oxidoreductase</keyword>
<keyword evidence="4" id="KW-1185">Reference proteome</keyword>
<protein>
    <submittedName>
        <fullName evidence="3">NAD(P)-dependent dehydrogenase (Short-subunit alcohol dehydrogenase family)</fullName>
    </submittedName>
</protein>
<accession>A0ABY2BE20</accession>
<organism evidence="3 4">
    <name type="scientific">Kribbella orskensis</name>
    <dbReference type="NCBI Taxonomy" id="2512216"/>
    <lineage>
        <taxon>Bacteria</taxon>
        <taxon>Bacillati</taxon>
        <taxon>Actinomycetota</taxon>
        <taxon>Actinomycetes</taxon>
        <taxon>Propionibacteriales</taxon>
        <taxon>Kribbellaceae</taxon>
        <taxon>Kribbella</taxon>
    </lineage>
</organism>
<dbReference type="PRINTS" id="PR00081">
    <property type="entry name" value="GDHRDH"/>
</dbReference>